<evidence type="ECO:0000313" key="1">
    <source>
        <dbReference type="EMBL" id="KAF6278900.1"/>
    </source>
</evidence>
<proteinExistence type="predicted"/>
<organism evidence="1 2">
    <name type="scientific">Myotis myotis</name>
    <name type="common">Greater mouse-eared bat</name>
    <name type="synonym">Vespertilio myotis</name>
    <dbReference type="NCBI Taxonomy" id="51298"/>
    <lineage>
        <taxon>Eukaryota</taxon>
        <taxon>Metazoa</taxon>
        <taxon>Chordata</taxon>
        <taxon>Craniata</taxon>
        <taxon>Vertebrata</taxon>
        <taxon>Euteleostomi</taxon>
        <taxon>Mammalia</taxon>
        <taxon>Eutheria</taxon>
        <taxon>Laurasiatheria</taxon>
        <taxon>Chiroptera</taxon>
        <taxon>Yangochiroptera</taxon>
        <taxon>Vespertilionidae</taxon>
        <taxon>Myotis</taxon>
    </lineage>
</organism>
<dbReference type="Proteomes" id="UP000527355">
    <property type="component" value="Unassembled WGS sequence"/>
</dbReference>
<comment type="caution">
    <text evidence="1">The sequence shown here is derived from an EMBL/GenBank/DDBJ whole genome shotgun (WGS) entry which is preliminary data.</text>
</comment>
<gene>
    <name evidence="1" type="ORF">mMyoMyo1_010229</name>
</gene>
<name>A0A7J7RRY0_MYOMY</name>
<dbReference type="EMBL" id="JABWUV010000023">
    <property type="protein sequence ID" value="KAF6278900.1"/>
    <property type="molecule type" value="Genomic_DNA"/>
</dbReference>
<evidence type="ECO:0000313" key="2">
    <source>
        <dbReference type="Proteomes" id="UP000527355"/>
    </source>
</evidence>
<accession>A0A7J7RRY0</accession>
<protein>
    <submittedName>
        <fullName evidence="1">Uncharacterized protein</fullName>
    </submittedName>
</protein>
<keyword evidence="2" id="KW-1185">Reference proteome</keyword>
<dbReference type="AlphaFoldDB" id="A0A7J7RRY0"/>
<sequence>MQAKRVALLPTTPPSFLFRPTQRARALCVHLCTGRSRLDSRSRAQAWVAGSIPSGGRAGGSRSRILPPHGCFSLSPFLSEINKNIYFFRKEEGKEDYILNKQNDTLGQCLHTQPLQSQLQARDERRCYFPCNSWTQSLPWYHFPGQMVLSSKCLEVPLKSWRAARATPLWEHNLPRPPRGRETAVYLNVPFSLSRCFSGFKKYMSLLLSERGRERERETET</sequence>
<reference evidence="1 2" key="1">
    <citation type="journal article" date="2020" name="Nature">
        <title>Six reference-quality genomes reveal evolution of bat adaptations.</title>
        <authorList>
            <person name="Jebb D."/>
            <person name="Huang Z."/>
            <person name="Pippel M."/>
            <person name="Hughes G.M."/>
            <person name="Lavrichenko K."/>
            <person name="Devanna P."/>
            <person name="Winkler S."/>
            <person name="Jermiin L.S."/>
            <person name="Skirmuntt E.C."/>
            <person name="Katzourakis A."/>
            <person name="Burkitt-Gray L."/>
            <person name="Ray D.A."/>
            <person name="Sullivan K.A.M."/>
            <person name="Roscito J.G."/>
            <person name="Kirilenko B.M."/>
            <person name="Davalos L.M."/>
            <person name="Corthals A.P."/>
            <person name="Power M.L."/>
            <person name="Jones G."/>
            <person name="Ransome R.D."/>
            <person name="Dechmann D.K.N."/>
            <person name="Locatelli A.G."/>
            <person name="Puechmaille S.J."/>
            <person name="Fedrigo O."/>
            <person name="Jarvis E.D."/>
            <person name="Hiller M."/>
            <person name="Vernes S.C."/>
            <person name="Myers E.W."/>
            <person name="Teeling E.C."/>
        </authorList>
    </citation>
    <scope>NUCLEOTIDE SEQUENCE [LARGE SCALE GENOMIC DNA]</scope>
    <source>
        <strain evidence="1">MMyoMyo1</strain>
        <tissue evidence="1">Flight muscle</tissue>
    </source>
</reference>